<name>X1A7V0_9ZZZZ</name>
<sequence length="42" mass="5088">MKQKLAKSVKNLIKPCYEAIKKLAGKWQWLSKRNMWRRAEVK</sequence>
<accession>X1A7V0</accession>
<protein>
    <submittedName>
        <fullName evidence="1">Uncharacterized protein</fullName>
    </submittedName>
</protein>
<organism evidence="1">
    <name type="scientific">marine sediment metagenome</name>
    <dbReference type="NCBI Taxonomy" id="412755"/>
    <lineage>
        <taxon>unclassified sequences</taxon>
        <taxon>metagenomes</taxon>
        <taxon>ecological metagenomes</taxon>
    </lineage>
</organism>
<dbReference type="AlphaFoldDB" id="X1A7V0"/>
<evidence type="ECO:0000313" key="1">
    <source>
        <dbReference type="EMBL" id="GAG66207.1"/>
    </source>
</evidence>
<gene>
    <name evidence="1" type="ORF">S01H4_17973</name>
</gene>
<reference evidence="1" key="1">
    <citation type="journal article" date="2014" name="Front. Microbiol.">
        <title>High frequency of phylogenetically diverse reductive dehalogenase-homologous genes in deep subseafloor sedimentary metagenomes.</title>
        <authorList>
            <person name="Kawai M."/>
            <person name="Futagami T."/>
            <person name="Toyoda A."/>
            <person name="Takaki Y."/>
            <person name="Nishi S."/>
            <person name="Hori S."/>
            <person name="Arai W."/>
            <person name="Tsubouchi T."/>
            <person name="Morono Y."/>
            <person name="Uchiyama I."/>
            <person name="Ito T."/>
            <person name="Fujiyama A."/>
            <person name="Inagaki F."/>
            <person name="Takami H."/>
        </authorList>
    </citation>
    <scope>NUCLEOTIDE SEQUENCE</scope>
    <source>
        <strain evidence="1">Expedition CK06-06</strain>
    </source>
</reference>
<dbReference type="EMBL" id="BART01007948">
    <property type="protein sequence ID" value="GAG66207.1"/>
    <property type="molecule type" value="Genomic_DNA"/>
</dbReference>
<comment type="caution">
    <text evidence="1">The sequence shown here is derived from an EMBL/GenBank/DDBJ whole genome shotgun (WGS) entry which is preliminary data.</text>
</comment>
<proteinExistence type="predicted"/>